<keyword evidence="5" id="KW-1185">Reference proteome</keyword>
<keyword evidence="1" id="KW-0344">Guanine-nucleotide releasing factor</keyword>
<dbReference type="Pfam" id="PF00621">
    <property type="entry name" value="RhoGEF"/>
    <property type="match status" value="1"/>
</dbReference>
<dbReference type="Gene3D" id="1.20.900.10">
    <property type="entry name" value="Dbl homology (DH) domain"/>
    <property type="match status" value="1"/>
</dbReference>
<evidence type="ECO:0000313" key="5">
    <source>
        <dbReference type="Proteomes" id="UP001519460"/>
    </source>
</evidence>
<evidence type="ECO:0000259" key="3">
    <source>
        <dbReference type="PROSITE" id="PS51021"/>
    </source>
</evidence>
<dbReference type="Gene3D" id="1.20.1270.60">
    <property type="entry name" value="Arfaptin homology (AH) domain/BAR domain"/>
    <property type="match status" value="1"/>
</dbReference>
<dbReference type="InterPro" id="IPR027267">
    <property type="entry name" value="AH/BAR_dom_sf"/>
</dbReference>
<dbReference type="PANTHER" id="PTHR22834:SF20">
    <property type="entry name" value="SH3 DOMAIN-CONTAINING PROTEIN"/>
    <property type="match status" value="1"/>
</dbReference>
<dbReference type="PROSITE" id="PS51021">
    <property type="entry name" value="BAR"/>
    <property type="match status" value="1"/>
</dbReference>
<accession>A0ABD0JPB4</accession>
<feature type="non-terminal residue" evidence="4">
    <location>
        <position position="532"/>
    </location>
</feature>
<dbReference type="PROSITE" id="PS50010">
    <property type="entry name" value="DH_2"/>
    <property type="match status" value="1"/>
</dbReference>
<dbReference type="InterPro" id="IPR000219">
    <property type="entry name" value="DH_dom"/>
</dbReference>
<dbReference type="EMBL" id="JACVVK020000369">
    <property type="protein sequence ID" value="KAK7476692.1"/>
    <property type="molecule type" value="Genomic_DNA"/>
</dbReference>
<gene>
    <name evidence="4" type="ORF">BaRGS_00032090</name>
</gene>
<protein>
    <recommendedName>
        <fullName evidence="6">Dynamin-binding protein</fullName>
    </recommendedName>
</protein>
<evidence type="ECO:0000256" key="1">
    <source>
        <dbReference type="ARBA" id="ARBA00022658"/>
    </source>
</evidence>
<name>A0ABD0JPB4_9CAEN</name>
<feature type="domain" description="BAR" evidence="3">
    <location>
        <begin position="279"/>
        <end position="484"/>
    </location>
</feature>
<feature type="domain" description="DH" evidence="2">
    <location>
        <begin position="83"/>
        <end position="238"/>
    </location>
</feature>
<dbReference type="InterPro" id="IPR051492">
    <property type="entry name" value="Dynamin-Rho_GEF"/>
</dbReference>
<dbReference type="AlphaFoldDB" id="A0ABD0JPB4"/>
<sequence length="532" mass="61976">MNSRDKSLRQNCLSWMRRSRGDKRQSPVCFTKHYKVSEKKRKRLKEFFSSSQGICFRSGRGRNGWRRLDCWMNSERTDEQQRQIEERRLAAELRAKRRAKRERRSWESAISGKDFHDQVVGTAFIALAEDMKNTYAPYCRHHDDVIAIYGEGMLQHVASTRSPQKCASISRPRWRRCDGKTNIFDVEAMLIKPVQRVLKYPLLLNELAKKHRRWSPDKAAIMNAIRAMTDVATAINEYKRRKDLVYKYKKDSDQSFSNKISKLNLHSIKKKSSRIRGRLSTGLGIGLQLRDENFEREEMKFRSAEKAVKVLLRSVMVYMDQLQEVVVCQENLAADISDYYGDQACEEVTRYMTVHQKVMTHYKTLTETVEELVIVPLNKLVAMLNGPNNVIEKRFDKLLDYNNLLGRGKDEKLVQAAKNDYEAMNAQLLDELPKLYKLSMDLMRHCMAAYVRAQRDFMDRSLKENCILLELPSMLGASDNVMESFNIRHTAALDHISMLSFIPRGFNPKMDGFRLDRKTGARQTYDLSKPPP</sequence>
<dbReference type="Proteomes" id="UP001519460">
    <property type="component" value="Unassembled WGS sequence"/>
</dbReference>
<comment type="caution">
    <text evidence="4">The sequence shown here is derived from an EMBL/GenBank/DDBJ whole genome shotgun (WGS) entry which is preliminary data.</text>
</comment>
<dbReference type="Pfam" id="PF03114">
    <property type="entry name" value="BAR"/>
    <property type="match status" value="1"/>
</dbReference>
<dbReference type="InterPro" id="IPR035899">
    <property type="entry name" value="DBL_dom_sf"/>
</dbReference>
<evidence type="ECO:0000313" key="4">
    <source>
        <dbReference type="EMBL" id="KAK7476692.1"/>
    </source>
</evidence>
<evidence type="ECO:0000259" key="2">
    <source>
        <dbReference type="PROSITE" id="PS50010"/>
    </source>
</evidence>
<proteinExistence type="predicted"/>
<organism evidence="4 5">
    <name type="scientific">Batillaria attramentaria</name>
    <dbReference type="NCBI Taxonomy" id="370345"/>
    <lineage>
        <taxon>Eukaryota</taxon>
        <taxon>Metazoa</taxon>
        <taxon>Spiralia</taxon>
        <taxon>Lophotrochozoa</taxon>
        <taxon>Mollusca</taxon>
        <taxon>Gastropoda</taxon>
        <taxon>Caenogastropoda</taxon>
        <taxon>Sorbeoconcha</taxon>
        <taxon>Cerithioidea</taxon>
        <taxon>Batillariidae</taxon>
        <taxon>Batillaria</taxon>
    </lineage>
</organism>
<dbReference type="InterPro" id="IPR004148">
    <property type="entry name" value="BAR_dom"/>
</dbReference>
<dbReference type="SMART" id="SM00721">
    <property type="entry name" value="BAR"/>
    <property type="match status" value="1"/>
</dbReference>
<dbReference type="PANTHER" id="PTHR22834">
    <property type="entry name" value="NUCLEAR FUSION PROTEIN FUS2"/>
    <property type="match status" value="1"/>
</dbReference>
<dbReference type="SUPFAM" id="SSF103657">
    <property type="entry name" value="BAR/IMD domain-like"/>
    <property type="match status" value="1"/>
</dbReference>
<dbReference type="GO" id="GO:0005085">
    <property type="term" value="F:guanyl-nucleotide exchange factor activity"/>
    <property type="evidence" value="ECO:0007669"/>
    <property type="project" value="UniProtKB-KW"/>
</dbReference>
<dbReference type="SUPFAM" id="SSF48065">
    <property type="entry name" value="DBL homology domain (DH-domain)"/>
    <property type="match status" value="1"/>
</dbReference>
<dbReference type="SMART" id="SM00325">
    <property type="entry name" value="RhoGEF"/>
    <property type="match status" value="1"/>
</dbReference>
<reference evidence="4 5" key="1">
    <citation type="journal article" date="2023" name="Sci. Data">
        <title>Genome assembly of the Korean intertidal mud-creeper Batillaria attramentaria.</title>
        <authorList>
            <person name="Patra A.K."/>
            <person name="Ho P.T."/>
            <person name="Jun S."/>
            <person name="Lee S.J."/>
            <person name="Kim Y."/>
            <person name="Won Y.J."/>
        </authorList>
    </citation>
    <scope>NUCLEOTIDE SEQUENCE [LARGE SCALE GENOMIC DNA]</scope>
    <source>
        <strain evidence="4">Wonlab-2016</strain>
    </source>
</reference>
<evidence type="ECO:0008006" key="6">
    <source>
        <dbReference type="Google" id="ProtNLM"/>
    </source>
</evidence>